<evidence type="ECO:0000256" key="9">
    <source>
        <dbReference type="PROSITE-ProRule" id="PRU10141"/>
    </source>
</evidence>
<evidence type="ECO:0000313" key="14">
    <source>
        <dbReference type="EMBL" id="MBM6774419.1"/>
    </source>
</evidence>
<dbReference type="PROSITE" id="PS50011">
    <property type="entry name" value="PROTEIN_KINASE_DOM"/>
    <property type="match status" value="1"/>
</dbReference>
<keyword evidence="11" id="KW-0472">Membrane</keyword>
<dbReference type="Gene3D" id="3.30.10.20">
    <property type="match status" value="3"/>
</dbReference>
<organism evidence="14 15">
    <name type="scientific">Olsenella profusa</name>
    <dbReference type="NCBI Taxonomy" id="138595"/>
    <lineage>
        <taxon>Bacteria</taxon>
        <taxon>Bacillati</taxon>
        <taxon>Actinomycetota</taxon>
        <taxon>Coriobacteriia</taxon>
        <taxon>Coriobacteriales</taxon>
        <taxon>Atopobiaceae</taxon>
        <taxon>Olsenella</taxon>
    </lineage>
</organism>
<feature type="domain" description="PASTA" evidence="13">
    <location>
        <begin position="501"/>
        <end position="567"/>
    </location>
</feature>
<evidence type="ECO:0000256" key="8">
    <source>
        <dbReference type="ARBA" id="ARBA00048679"/>
    </source>
</evidence>
<reference evidence="14 15" key="1">
    <citation type="journal article" date="2021" name="Sci. Rep.">
        <title>The distribution of antibiotic resistance genes in chicken gut microbiota commensals.</title>
        <authorList>
            <person name="Juricova H."/>
            <person name="Matiasovicova J."/>
            <person name="Kubasova T."/>
            <person name="Cejkova D."/>
            <person name="Rychlik I."/>
        </authorList>
    </citation>
    <scope>NUCLEOTIDE SEQUENCE [LARGE SCALE GENOMIC DNA]</scope>
    <source>
        <strain evidence="14 15">An794</strain>
    </source>
</reference>
<dbReference type="CDD" id="cd06577">
    <property type="entry name" value="PASTA_pknB"/>
    <property type="match status" value="4"/>
</dbReference>
<feature type="binding site" evidence="9">
    <location>
        <position position="39"/>
    </location>
    <ligand>
        <name>ATP</name>
        <dbReference type="ChEBI" id="CHEBI:30616"/>
    </ligand>
</feature>
<evidence type="ECO:0000256" key="3">
    <source>
        <dbReference type="ARBA" id="ARBA00022679"/>
    </source>
</evidence>
<keyword evidence="4 9" id="KW-0547">Nucleotide-binding</keyword>
<keyword evidence="15" id="KW-1185">Reference proteome</keyword>
<dbReference type="SMART" id="SM00220">
    <property type="entry name" value="S_TKc"/>
    <property type="match status" value="1"/>
</dbReference>
<dbReference type="Proteomes" id="UP000712527">
    <property type="component" value="Unassembled WGS sequence"/>
</dbReference>
<feature type="domain" description="PASTA" evidence="13">
    <location>
        <begin position="571"/>
        <end position="632"/>
    </location>
</feature>
<comment type="catalytic activity">
    <reaction evidence="8">
        <text>L-seryl-[protein] + ATP = O-phospho-L-seryl-[protein] + ADP + H(+)</text>
        <dbReference type="Rhea" id="RHEA:17989"/>
        <dbReference type="Rhea" id="RHEA-COMP:9863"/>
        <dbReference type="Rhea" id="RHEA-COMP:11604"/>
        <dbReference type="ChEBI" id="CHEBI:15378"/>
        <dbReference type="ChEBI" id="CHEBI:29999"/>
        <dbReference type="ChEBI" id="CHEBI:30616"/>
        <dbReference type="ChEBI" id="CHEBI:83421"/>
        <dbReference type="ChEBI" id="CHEBI:456216"/>
        <dbReference type="EC" id="2.7.11.1"/>
    </reaction>
</comment>
<dbReference type="InterPro" id="IPR011009">
    <property type="entry name" value="Kinase-like_dom_sf"/>
</dbReference>
<feature type="compositionally biased region" description="Gly residues" evidence="10">
    <location>
        <begin position="638"/>
        <end position="667"/>
    </location>
</feature>
<dbReference type="RefSeq" id="WP_204792781.1">
    <property type="nucleotide sequence ID" value="NZ_JACSNQ010000003.1"/>
</dbReference>
<evidence type="ECO:0000256" key="10">
    <source>
        <dbReference type="SAM" id="MobiDB-lite"/>
    </source>
</evidence>
<dbReference type="NCBIfam" id="NF033483">
    <property type="entry name" value="PknB_PASTA_kin"/>
    <property type="match status" value="1"/>
</dbReference>
<dbReference type="PROSITE" id="PS00108">
    <property type="entry name" value="PROTEIN_KINASE_ST"/>
    <property type="match status" value="1"/>
</dbReference>
<evidence type="ECO:0000256" key="5">
    <source>
        <dbReference type="ARBA" id="ARBA00022777"/>
    </source>
</evidence>
<feature type="region of interest" description="Disordered" evidence="10">
    <location>
        <begin position="612"/>
        <end position="667"/>
    </location>
</feature>
<dbReference type="PANTHER" id="PTHR43289">
    <property type="entry name" value="MITOGEN-ACTIVATED PROTEIN KINASE KINASE KINASE 20-RELATED"/>
    <property type="match status" value="1"/>
</dbReference>
<name>A0ABS2F0B2_9ACTN</name>
<evidence type="ECO:0000259" key="12">
    <source>
        <dbReference type="PROSITE" id="PS50011"/>
    </source>
</evidence>
<keyword evidence="5 14" id="KW-0418">Kinase</keyword>
<sequence>MSATVLGGRYQVQDKIGAGGMATVYRGLDEVLGRTVAIKTMLPQYANDPSFAARFKQEAQAAAALQSPYIVSVYDWGKDADTYYIVMEYLRGTDLKSGIRKHGALDCKKVAQIGSQIAQALSVAHKHDIIHRDIKPQNIMVQPDGNIKVMDFGIARAKNSHLTQDNSVLGTAHYVSPEQTQGKELGPTTDIYSLGIVMYEAATGQVPFQGDDAITVALKQVNEQPKPPSQLNPNVDPSLESIILKCMQKNPADRFQTADELYRTLRDYLAGRMQAVNSATAMLPAQPTNKLDRGGAKAGGTAAMPRVDRAGHYRGQSATEQAAEQEAERARKRKRNIAIGVIAGVAVLAIAIFAIANLLGTAAAQRTVPSIIGMTQEQAEAAIESAGFEVGDVSQGYSNDQDEGDVYEQSPDAYSQAAEGTKISFRVSQGPQPAEQVEVPDLSNLTEEQAQDELESRNLRWRAGAEQESDEVEAGRVCDQDTEPGTMVDVNTTITYYLSSGSSQEVVPNVTGDPEETAEARLIEAGFTVSKQYVNDDTVPEGCVIYTTPDEGETADKGSQVTIYISLGPAAPEEFDVINVVGWTYSEAYSALKNSGFNPILATGNSPDGIVSSQSVTGTAPQGADIVLTTRNPTSTGGSTGGEGSGGENPTGGTGTTDPSTGGGSSN</sequence>
<gene>
    <name evidence="14" type="primary">pknB</name>
    <name evidence="14" type="ORF">H9X80_02485</name>
</gene>
<dbReference type="SUPFAM" id="SSF56112">
    <property type="entry name" value="Protein kinase-like (PK-like)"/>
    <property type="match status" value="1"/>
</dbReference>
<dbReference type="Pfam" id="PF03793">
    <property type="entry name" value="PASTA"/>
    <property type="match status" value="4"/>
</dbReference>
<keyword evidence="11" id="KW-0812">Transmembrane</keyword>
<dbReference type="PROSITE" id="PS00107">
    <property type="entry name" value="PROTEIN_KINASE_ATP"/>
    <property type="match status" value="1"/>
</dbReference>
<dbReference type="EMBL" id="JACSNQ010000003">
    <property type="protein sequence ID" value="MBM6774419.1"/>
    <property type="molecule type" value="Genomic_DNA"/>
</dbReference>
<proteinExistence type="predicted"/>
<feature type="region of interest" description="Disordered" evidence="10">
    <location>
        <begin position="428"/>
        <end position="458"/>
    </location>
</feature>
<dbReference type="InterPro" id="IPR005543">
    <property type="entry name" value="PASTA_dom"/>
</dbReference>
<dbReference type="CDD" id="cd14014">
    <property type="entry name" value="STKc_PknB_like"/>
    <property type="match status" value="1"/>
</dbReference>
<feature type="domain" description="PASTA" evidence="13">
    <location>
        <begin position="362"/>
        <end position="429"/>
    </location>
</feature>
<dbReference type="SMART" id="SM00740">
    <property type="entry name" value="PASTA"/>
    <property type="match status" value="4"/>
</dbReference>
<comment type="catalytic activity">
    <reaction evidence="7">
        <text>L-threonyl-[protein] + ATP = O-phospho-L-threonyl-[protein] + ADP + H(+)</text>
        <dbReference type="Rhea" id="RHEA:46608"/>
        <dbReference type="Rhea" id="RHEA-COMP:11060"/>
        <dbReference type="Rhea" id="RHEA-COMP:11605"/>
        <dbReference type="ChEBI" id="CHEBI:15378"/>
        <dbReference type="ChEBI" id="CHEBI:30013"/>
        <dbReference type="ChEBI" id="CHEBI:30616"/>
        <dbReference type="ChEBI" id="CHEBI:61977"/>
        <dbReference type="ChEBI" id="CHEBI:456216"/>
        <dbReference type="EC" id="2.7.11.1"/>
    </reaction>
</comment>
<protein>
    <recommendedName>
        <fullName evidence="1">non-specific serine/threonine protein kinase</fullName>
        <ecNumber evidence="1">2.7.11.1</ecNumber>
    </recommendedName>
</protein>
<evidence type="ECO:0000256" key="4">
    <source>
        <dbReference type="ARBA" id="ARBA00022741"/>
    </source>
</evidence>
<keyword evidence="3" id="KW-0808">Transferase</keyword>
<dbReference type="PANTHER" id="PTHR43289:SF34">
    <property type="entry name" value="SERINE_THREONINE-PROTEIN KINASE YBDM-RELATED"/>
    <property type="match status" value="1"/>
</dbReference>
<evidence type="ECO:0000256" key="6">
    <source>
        <dbReference type="ARBA" id="ARBA00022840"/>
    </source>
</evidence>
<dbReference type="GO" id="GO:0016301">
    <property type="term" value="F:kinase activity"/>
    <property type="evidence" value="ECO:0007669"/>
    <property type="project" value="UniProtKB-KW"/>
</dbReference>
<feature type="transmembrane region" description="Helical" evidence="11">
    <location>
        <begin position="337"/>
        <end position="359"/>
    </location>
</feature>
<evidence type="ECO:0000313" key="15">
    <source>
        <dbReference type="Proteomes" id="UP000712527"/>
    </source>
</evidence>
<dbReference type="PROSITE" id="PS51178">
    <property type="entry name" value="PASTA"/>
    <property type="match status" value="4"/>
</dbReference>
<dbReference type="InterPro" id="IPR017441">
    <property type="entry name" value="Protein_kinase_ATP_BS"/>
</dbReference>
<feature type="domain" description="Protein kinase" evidence="12">
    <location>
        <begin position="10"/>
        <end position="269"/>
    </location>
</feature>
<dbReference type="InterPro" id="IPR008271">
    <property type="entry name" value="Ser/Thr_kinase_AS"/>
</dbReference>
<keyword evidence="2" id="KW-0723">Serine/threonine-protein kinase</keyword>
<keyword evidence="11" id="KW-1133">Transmembrane helix</keyword>
<evidence type="ECO:0000256" key="1">
    <source>
        <dbReference type="ARBA" id="ARBA00012513"/>
    </source>
</evidence>
<dbReference type="InterPro" id="IPR000719">
    <property type="entry name" value="Prot_kinase_dom"/>
</dbReference>
<dbReference type="EC" id="2.7.11.1" evidence="1"/>
<dbReference type="Gene3D" id="3.30.200.20">
    <property type="entry name" value="Phosphorylase Kinase, domain 1"/>
    <property type="match status" value="1"/>
</dbReference>
<dbReference type="Gene3D" id="1.10.510.10">
    <property type="entry name" value="Transferase(Phosphotransferase) domain 1"/>
    <property type="match status" value="1"/>
</dbReference>
<feature type="domain" description="PASTA" evidence="13">
    <location>
        <begin position="433"/>
        <end position="500"/>
    </location>
</feature>
<keyword evidence="6 9" id="KW-0067">ATP-binding</keyword>
<evidence type="ECO:0000259" key="13">
    <source>
        <dbReference type="PROSITE" id="PS51178"/>
    </source>
</evidence>
<evidence type="ECO:0000256" key="2">
    <source>
        <dbReference type="ARBA" id="ARBA00022527"/>
    </source>
</evidence>
<evidence type="ECO:0000256" key="7">
    <source>
        <dbReference type="ARBA" id="ARBA00047899"/>
    </source>
</evidence>
<comment type="caution">
    <text evidence="14">The sequence shown here is derived from an EMBL/GenBank/DDBJ whole genome shotgun (WGS) entry which is preliminary data.</text>
</comment>
<accession>A0ABS2F0B2</accession>
<dbReference type="Pfam" id="PF00069">
    <property type="entry name" value="Pkinase"/>
    <property type="match status" value="1"/>
</dbReference>
<evidence type="ECO:0000256" key="11">
    <source>
        <dbReference type="SAM" id="Phobius"/>
    </source>
</evidence>